<proteinExistence type="predicted"/>
<sequence>MQHNDMPDRSEDSGLTTEDIAGFGDPDAGGGQESQAPMYPGEATRTAPETEPAEPEPRETEPMGSEPMGSEGTGTEPEAEGRGAGVRAGDGAQDTEDLPELLSADDVEAFRSRWQEIQNQFVDDPREAVHSADGLVADVMRTLAETFADHKKDLEGQWNQGEEVDTESLRNALRQYRSFFNRLLTK</sequence>
<feature type="region of interest" description="Disordered" evidence="1">
    <location>
        <begin position="1"/>
        <end position="101"/>
    </location>
</feature>
<organism evidence="2 3">
    <name type="scientific">Streptomyces lateritius</name>
    <dbReference type="NCBI Taxonomy" id="67313"/>
    <lineage>
        <taxon>Bacteria</taxon>
        <taxon>Bacillati</taxon>
        <taxon>Actinomycetota</taxon>
        <taxon>Actinomycetes</taxon>
        <taxon>Kitasatosporales</taxon>
        <taxon>Streptomycetaceae</taxon>
        <taxon>Streptomyces</taxon>
    </lineage>
</organism>
<reference evidence="2 3" key="1">
    <citation type="submission" date="2024-10" db="EMBL/GenBank/DDBJ databases">
        <title>The Natural Products Discovery Center: Release of the First 8490 Sequenced Strains for Exploring Actinobacteria Biosynthetic Diversity.</title>
        <authorList>
            <person name="Kalkreuter E."/>
            <person name="Kautsar S.A."/>
            <person name="Yang D."/>
            <person name="Bader C.D."/>
            <person name="Teijaro C.N."/>
            <person name="Fluegel L."/>
            <person name="Davis C.M."/>
            <person name="Simpson J.R."/>
            <person name="Lauterbach L."/>
            <person name="Steele A.D."/>
            <person name="Gui C."/>
            <person name="Meng S."/>
            <person name="Li G."/>
            <person name="Viehrig K."/>
            <person name="Ye F."/>
            <person name="Su P."/>
            <person name="Kiefer A.F."/>
            <person name="Nichols A."/>
            <person name="Cepeda A.J."/>
            <person name="Yan W."/>
            <person name="Fan B."/>
            <person name="Jiang Y."/>
            <person name="Adhikari A."/>
            <person name="Zheng C.-J."/>
            <person name="Schuster L."/>
            <person name="Cowan T.M."/>
            <person name="Smanski M.J."/>
            <person name="Chevrette M.G."/>
            <person name="De Carvalho L.P.S."/>
            <person name="Shen B."/>
        </authorList>
    </citation>
    <scope>NUCLEOTIDE SEQUENCE [LARGE SCALE GENOMIC DNA]</scope>
    <source>
        <strain evidence="2 3">NPDC015755</strain>
    </source>
</reference>
<keyword evidence="3" id="KW-1185">Reference proteome</keyword>
<evidence type="ECO:0000313" key="3">
    <source>
        <dbReference type="Proteomes" id="UP001603013"/>
    </source>
</evidence>
<dbReference type="Proteomes" id="UP001603013">
    <property type="component" value="Unassembled WGS sequence"/>
</dbReference>
<protein>
    <recommendedName>
        <fullName evidence="4">PE-PGRS family protein</fullName>
    </recommendedName>
</protein>
<feature type="compositionally biased region" description="Basic and acidic residues" evidence="1">
    <location>
        <begin position="1"/>
        <end position="12"/>
    </location>
</feature>
<gene>
    <name evidence="2" type="ORF">ACF05T_07645</name>
</gene>
<accession>A0ABW6Y843</accession>
<evidence type="ECO:0000256" key="1">
    <source>
        <dbReference type="SAM" id="MobiDB-lite"/>
    </source>
</evidence>
<dbReference type="EMBL" id="JBIBSM010000003">
    <property type="protein sequence ID" value="MFF8275974.1"/>
    <property type="molecule type" value="Genomic_DNA"/>
</dbReference>
<comment type="caution">
    <text evidence="2">The sequence shown here is derived from an EMBL/GenBank/DDBJ whole genome shotgun (WGS) entry which is preliminary data.</text>
</comment>
<evidence type="ECO:0000313" key="2">
    <source>
        <dbReference type="EMBL" id="MFF8275974.1"/>
    </source>
</evidence>
<dbReference type="RefSeq" id="WP_391933559.1">
    <property type="nucleotide sequence ID" value="NZ_JBIBSM010000003.1"/>
</dbReference>
<evidence type="ECO:0008006" key="4">
    <source>
        <dbReference type="Google" id="ProtNLM"/>
    </source>
</evidence>
<name>A0ABW6Y843_9ACTN</name>